<keyword evidence="2" id="KW-1133">Transmembrane helix</keyword>
<dbReference type="AlphaFoldDB" id="A0A1N7CPN0"/>
<feature type="compositionally biased region" description="Polar residues" evidence="1">
    <location>
        <begin position="24"/>
        <end position="35"/>
    </location>
</feature>
<keyword evidence="4" id="KW-1185">Reference proteome</keyword>
<organism evidence="3 4">
    <name type="scientific">Williamsia sterculiae</name>
    <dbReference type="NCBI Taxonomy" id="1344003"/>
    <lineage>
        <taxon>Bacteria</taxon>
        <taxon>Bacillati</taxon>
        <taxon>Actinomycetota</taxon>
        <taxon>Actinomycetes</taxon>
        <taxon>Mycobacteriales</taxon>
        <taxon>Nocardiaceae</taxon>
        <taxon>Williamsia</taxon>
    </lineage>
</organism>
<dbReference type="EMBL" id="FTNT01000001">
    <property type="protein sequence ID" value="SIR65394.1"/>
    <property type="molecule type" value="Genomic_DNA"/>
</dbReference>
<keyword evidence="2" id="KW-0812">Transmembrane</keyword>
<feature type="transmembrane region" description="Helical" evidence="2">
    <location>
        <begin position="59"/>
        <end position="80"/>
    </location>
</feature>
<evidence type="ECO:0000256" key="1">
    <source>
        <dbReference type="SAM" id="MobiDB-lite"/>
    </source>
</evidence>
<reference evidence="3 4" key="1">
    <citation type="submission" date="2017-01" db="EMBL/GenBank/DDBJ databases">
        <authorList>
            <person name="Mah S.A."/>
            <person name="Swanson W.J."/>
            <person name="Moy G.W."/>
            <person name="Vacquier V.D."/>
        </authorList>
    </citation>
    <scope>NUCLEOTIDE SEQUENCE [LARGE SCALE GENOMIC DNA]</scope>
    <source>
        <strain evidence="3 4">CPCC 203464</strain>
    </source>
</reference>
<dbReference type="Proteomes" id="UP000186218">
    <property type="component" value="Unassembled WGS sequence"/>
</dbReference>
<gene>
    <name evidence="3" type="ORF">SAMN05445060_0267</name>
</gene>
<evidence type="ECO:0000313" key="4">
    <source>
        <dbReference type="Proteomes" id="UP000186218"/>
    </source>
</evidence>
<evidence type="ECO:0000313" key="3">
    <source>
        <dbReference type="EMBL" id="SIR65394.1"/>
    </source>
</evidence>
<evidence type="ECO:0000256" key="2">
    <source>
        <dbReference type="SAM" id="Phobius"/>
    </source>
</evidence>
<accession>A0A1N7CPN0</accession>
<name>A0A1N7CPN0_9NOCA</name>
<keyword evidence="2" id="KW-0472">Membrane</keyword>
<sequence length="82" mass="8300">MLSDATAIDPTVPSPGEGHPAQALTAQPTDSDDSATSLLEAVLPDELQPDLLFGSHGGVMLVSGLMLTVLVILTACFGALPT</sequence>
<proteinExistence type="predicted"/>
<feature type="region of interest" description="Disordered" evidence="1">
    <location>
        <begin position="1"/>
        <end position="35"/>
    </location>
</feature>
<protein>
    <submittedName>
        <fullName evidence="3">Uncharacterized protein</fullName>
    </submittedName>
</protein>